<name>B8B3U0_ORYSI</name>
<accession>B8B3U0</accession>
<dbReference type="Gramene" id="BGIOSGA021006-TA">
    <property type="protein sequence ID" value="BGIOSGA021006-PA"/>
    <property type="gene ID" value="BGIOSGA021006"/>
</dbReference>
<proteinExistence type="predicted"/>
<dbReference type="STRING" id="39946.B8B3U0"/>
<protein>
    <submittedName>
        <fullName evidence="2">Uncharacterized protein</fullName>
    </submittedName>
</protein>
<keyword evidence="3" id="KW-1185">Reference proteome</keyword>
<evidence type="ECO:0000313" key="2">
    <source>
        <dbReference type="EMBL" id="EEC80831.1"/>
    </source>
</evidence>
<feature type="compositionally biased region" description="Polar residues" evidence="1">
    <location>
        <begin position="1"/>
        <end position="21"/>
    </location>
</feature>
<evidence type="ECO:0000313" key="3">
    <source>
        <dbReference type="Proteomes" id="UP000007015"/>
    </source>
</evidence>
<evidence type="ECO:0000256" key="1">
    <source>
        <dbReference type="SAM" id="MobiDB-lite"/>
    </source>
</evidence>
<dbReference type="HOGENOM" id="CLU_2241076_0_0_1"/>
<feature type="region of interest" description="Disordered" evidence="1">
    <location>
        <begin position="1"/>
        <end position="38"/>
    </location>
</feature>
<dbReference type="AlphaFoldDB" id="B8B3U0"/>
<dbReference type="EMBL" id="CM000131">
    <property type="protein sequence ID" value="EEC80831.1"/>
    <property type="molecule type" value="Genomic_DNA"/>
</dbReference>
<sequence>MSSARASTSWMTGGSTASRQCSRLGDGDIPAETPASGYRRRRRRFRVWTASCRSKARRTTRHRGGFSPEIARVSFDRPGTDFSISMALDMKIRLCFHLSLKVDDA</sequence>
<reference evidence="2 3" key="1">
    <citation type="journal article" date="2005" name="PLoS Biol.">
        <title>The genomes of Oryza sativa: a history of duplications.</title>
        <authorList>
            <person name="Yu J."/>
            <person name="Wang J."/>
            <person name="Lin W."/>
            <person name="Li S."/>
            <person name="Li H."/>
            <person name="Zhou J."/>
            <person name="Ni P."/>
            <person name="Dong W."/>
            <person name="Hu S."/>
            <person name="Zeng C."/>
            <person name="Zhang J."/>
            <person name="Zhang Y."/>
            <person name="Li R."/>
            <person name="Xu Z."/>
            <person name="Li S."/>
            <person name="Li X."/>
            <person name="Zheng H."/>
            <person name="Cong L."/>
            <person name="Lin L."/>
            <person name="Yin J."/>
            <person name="Geng J."/>
            <person name="Li G."/>
            <person name="Shi J."/>
            <person name="Liu J."/>
            <person name="Lv H."/>
            <person name="Li J."/>
            <person name="Wang J."/>
            <person name="Deng Y."/>
            <person name="Ran L."/>
            <person name="Shi X."/>
            <person name="Wang X."/>
            <person name="Wu Q."/>
            <person name="Li C."/>
            <person name="Ren X."/>
            <person name="Wang J."/>
            <person name="Wang X."/>
            <person name="Li D."/>
            <person name="Liu D."/>
            <person name="Zhang X."/>
            <person name="Ji Z."/>
            <person name="Zhao W."/>
            <person name="Sun Y."/>
            <person name="Zhang Z."/>
            <person name="Bao J."/>
            <person name="Han Y."/>
            <person name="Dong L."/>
            <person name="Ji J."/>
            <person name="Chen P."/>
            <person name="Wu S."/>
            <person name="Liu J."/>
            <person name="Xiao Y."/>
            <person name="Bu D."/>
            <person name="Tan J."/>
            <person name="Yang L."/>
            <person name="Ye C."/>
            <person name="Zhang J."/>
            <person name="Xu J."/>
            <person name="Zhou Y."/>
            <person name="Yu Y."/>
            <person name="Zhang B."/>
            <person name="Zhuang S."/>
            <person name="Wei H."/>
            <person name="Liu B."/>
            <person name="Lei M."/>
            <person name="Yu H."/>
            <person name="Li Y."/>
            <person name="Xu H."/>
            <person name="Wei S."/>
            <person name="He X."/>
            <person name="Fang L."/>
            <person name="Zhang Z."/>
            <person name="Zhang Y."/>
            <person name="Huang X."/>
            <person name="Su Z."/>
            <person name="Tong W."/>
            <person name="Li J."/>
            <person name="Tong Z."/>
            <person name="Li S."/>
            <person name="Ye J."/>
            <person name="Wang L."/>
            <person name="Fang L."/>
            <person name="Lei T."/>
            <person name="Chen C."/>
            <person name="Chen H."/>
            <person name="Xu Z."/>
            <person name="Li H."/>
            <person name="Huang H."/>
            <person name="Zhang F."/>
            <person name="Xu H."/>
            <person name="Li N."/>
            <person name="Zhao C."/>
            <person name="Li S."/>
            <person name="Dong L."/>
            <person name="Huang Y."/>
            <person name="Li L."/>
            <person name="Xi Y."/>
            <person name="Qi Q."/>
            <person name="Li W."/>
            <person name="Zhang B."/>
            <person name="Hu W."/>
            <person name="Zhang Y."/>
            <person name="Tian X."/>
            <person name="Jiao Y."/>
            <person name="Liang X."/>
            <person name="Jin J."/>
            <person name="Gao L."/>
            <person name="Zheng W."/>
            <person name="Hao B."/>
            <person name="Liu S."/>
            <person name="Wang W."/>
            <person name="Yuan L."/>
            <person name="Cao M."/>
            <person name="McDermott J."/>
            <person name="Samudrala R."/>
            <person name="Wang J."/>
            <person name="Wong G.K."/>
            <person name="Yang H."/>
        </authorList>
    </citation>
    <scope>NUCLEOTIDE SEQUENCE [LARGE SCALE GENOMIC DNA]</scope>
    <source>
        <strain evidence="3">cv. 93-11</strain>
    </source>
</reference>
<gene>
    <name evidence="2" type="ORF">OsI_23429</name>
</gene>
<organism evidence="2 3">
    <name type="scientific">Oryza sativa subsp. indica</name>
    <name type="common">Rice</name>
    <dbReference type="NCBI Taxonomy" id="39946"/>
    <lineage>
        <taxon>Eukaryota</taxon>
        <taxon>Viridiplantae</taxon>
        <taxon>Streptophyta</taxon>
        <taxon>Embryophyta</taxon>
        <taxon>Tracheophyta</taxon>
        <taxon>Spermatophyta</taxon>
        <taxon>Magnoliopsida</taxon>
        <taxon>Liliopsida</taxon>
        <taxon>Poales</taxon>
        <taxon>Poaceae</taxon>
        <taxon>BOP clade</taxon>
        <taxon>Oryzoideae</taxon>
        <taxon>Oryzeae</taxon>
        <taxon>Oryzinae</taxon>
        <taxon>Oryza</taxon>
        <taxon>Oryza sativa</taxon>
    </lineage>
</organism>
<dbReference type="Proteomes" id="UP000007015">
    <property type="component" value="Chromosome 6"/>
</dbReference>